<comment type="subcellular location">
    <subcellularLocation>
        <location evidence="1">Secreted</location>
        <location evidence="1">Extracellular space</location>
        <location evidence="1">Extracellular matrix</location>
    </subcellularLocation>
</comment>
<gene>
    <name evidence="16" type="ORF">MATL_G00188450</name>
</gene>
<evidence type="ECO:0000256" key="3">
    <source>
        <dbReference type="ARBA" id="ARBA00022530"/>
    </source>
</evidence>
<feature type="compositionally biased region" description="Low complexity" evidence="13">
    <location>
        <begin position="315"/>
        <end position="346"/>
    </location>
</feature>
<comment type="similarity">
    <text evidence="9">Belongs to the fibril-associated collagens with interrupted helices (FACIT) family.</text>
</comment>
<keyword evidence="8" id="KW-0379">Hydroxylation</keyword>
<keyword evidence="7" id="KW-1015">Disulfide bond</keyword>
<evidence type="ECO:0000313" key="16">
    <source>
        <dbReference type="EMBL" id="KAG7462787.1"/>
    </source>
</evidence>
<feature type="compositionally biased region" description="Low complexity" evidence="13">
    <location>
        <begin position="377"/>
        <end position="393"/>
    </location>
</feature>
<name>A0A9D3PL29_MEGAT</name>
<feature type="compositionally biased region" description="Pro residues" evidence="13">
    <location>
        <begin position="363"/>
        <end position="372"/>
    </location>
</feature>
<dbReference type="SUPFAM" id="SSF49899">
    <property type="entry name" value="Concanavalin A-like lectins/glucanases"/>
    <property type="match status" value="1"/>
</dbReference>
<feature type="signal peptide" evidence="14">
    <location>
        <begin position="1"/>
        <end position="24"/>
    </location>
</feature>
<evidence type="ECO:0000256" key="11">
    <source>
        <dbReference type="ARBA" id="ARBA00063820"/>
    </source>
</evidence>
<keyword evidence="17" id="KW-1185">Reference proteome</keyword>
<keyword evidence="4 14" id="KW-0732">Signal</keyword>
<dbReference type="EMBL" id="JAFDVH010000016">
    <property type="protein sequence ID" value="KAG7462787.1"/>
    <property type="molecule type" value="Genomic_DNA"/>
</dbReference>
<evidence type="ECO:0000256" key="8">
    <source>
        <dbReference type="ARBA" id="ARBA00023278"/>
    </source>
</evidence>
<proteinExistence type="inferred from homology"/>
<feature type="compositionally biased region" description="Pro residues" evidence="13">
    <location>
        <begin position="276"/>
        <end position="286"/>
    </location>
</feature>
<keyword evidence="5" id="KW-0677">Repeat</keyword>
<evidence type="ECO:0000256" key="1">
    <source>
        <dbReference type="ARBA" id="ARBA00004498"/>
    </source>
</evidence>
<evidence type="ECO:0000256" key="9">
    <source>
        <dbReference type="ARBA" id="ARBA00049648"/>
    </source>
</evidence>
<feature type="chain" id="PRO_5038778374" description="Collagen alpha-1(IX) chain" evidence="14">
    <location>
        <begin position="25"/>
        <end position="483"/>
    </location>
</feature>
<keyword evidence="6" id="KW-0176">Collagen</keyword>
<comment type="caution">
    <text evidence="16">The sequence shown here is derived from an EMBL/GenBank/DDBJ whole genome shotgun (WGS) entry which is preliminary data.</text>
</comment>
<dbReference type="SMART" id="SM00210">
    <property type="entry name" value="TSPN"/>
    <property type="match status" value="1"/>
</dbReference>
<keyword evidence="2" id="KW-0964">Secreted</keyword>
<dbReference type="FunFam" id="2.60.120.200:FF:000105">
    <property type="entry name" value="Collagen type IX alpha 1 chain"/>
    <property type="match status" value="1"/>
</dbReference>
<accession>A0A9D3PL29</accession>
<dbReference type="Pfam" id="PF01391">
    <property type="entry name" value="Collagen"/>
    <property type="match status" value="3"/>
</dbReference>
<evidence type="ECO:0000313" key="17">
    <source>
        <dbReference type="Proteomes" id="UP001046870"/>
    </source>
</evidence>
<evidence type="ECO:0000256" key="14">
    <source>
        <dbReference type="SAM" id="SignalP"/>
    </source>
</evidence>
<evidence type="ECO:0000256" key="13">
    <source>
        <dbReference type="SAM" id="MobiDB-lite"/>
    </source>
</evidence>
<evidence type="ECO:0000259" key="15">
    <source>
        <dbReference type="SMART" id="SM00210"/>
    </source>
</evidence>
<evidence type="ECO:0000256" key="12">
    <source>
        <dbReference type="ARBA" id="ARBA00074726"/>
    </source>
</evidence>
<dbReference type="GO" id="GO:0031012">
    <property type="term" value="C:extracellular matrix"/>
    <property type="evidence" value="ECO:0007669"/>
    <property type="project" value="TreeGrafter"/>
</dbReference>
<feature type="domain" description="Thrombospondin-like N-terminal" evidence="15">
    <location>
        <begin position="53"/>
        <end position="247"/>
    </location>
</feature>
<dbReference type="InterPro" id="IPR050149">
    <property type="entry name" value="Collagen_superfamily"/>
</dbReference>
<comment type="subunit">
    <text evidence="11">Heterotrimer of an alpha 1(IX), an alpha 2(IX) and an alpha 3(IX) chain.</text>
</comment>
<dbReference type="Proteomes" id="UP001046870">
    <property type="component" value="Chromosome 16"/>
</dbReference>
<dbReference type="AlphaFoldDB" id="A0A9D3PL29"/>
<evidence type="ECO:0000256" key="4">
    <source>
        <dbReference type="ARBA" id="ARBA00022729"/>
    </source>
</evidence>
<keyword evidence="3" id="KW-0272">Extracellular matrix</keyword>
<protein>
    <recommendedName>
        <fullName evidence="12">Collagen alpha-1(IX) chain</fullName>
    </recommendedName>
</protein>
<evidence type="ECO:0000256" key="6">
    <source>
        <dbReference type="ARBA" id="ARBA00023119"/>
    </source>
</evidence>
<reference evidence="16" key="1">
    <citation type="submission" date="2021-01" db="EMBL/GenBank/DDBJ databases">
        <authorList>
            <person name="Zahm M."/>
            <person name="Roques C."/>
            <person name="Cabau C."/>
            <person name="Klopp C."/>
            <person name="Donnadieu C."/>
            <person name="Jouanno E."/>
            <person name="Lampietro C."/>
            <person name="Louis A."/>
            <person name="Herpin A."/>
            <person name="Echchiki A."/>
            <person name="Berthelot C."/>
            <person name="Parey E."/>
            <person name="Roest-Crollius H."/>
            <person name="Braasch I."/>
            <person name="Postlethwait J."/>
            <person name="Bobe J."/>
            <person name="Montfort J."/>
            <person name="Bouchez O."/>
            <person name="Begum T."/>
            <person name="Mejri S."/>
            <person name="Adams A."/>
            <person name="Chen W.-J."/>
            <person name="Guiguen Y."/>
        </authorList>
    </citation>
    <scope>NUCLEOTIDE SEQUENCE</scope>
    <source>
        <strain evidence="16">YG-15Mar2019-1</strain>
        <tissue evidence="16">Brain</tissue>
    </source>
</reference>
<evidence type="ECO:0000256" key="2">
    <source>
        <dbReference type="ARBA" id="ARBA00022525"/>
    </source>
</evidence>
<dbReference type="InterPro" id="IPR013320">
    <property type="entry name" value="ConA-like_dom_sf"/>
</dbReference>
<dbReference type="PANTHER" id="PTHR24023">
    <property type="entry name" value="COLLAGEN ALPHA"/>
    <property type="match status" value="1"/>
</dbReference>
<organism evidence="16 17">
    <name type="scientific">Megalops atlanticus</name>
    <name type="common">Tarpon</name>
    <name type="synonym">Clupea gigantea</name>
    <dbReference type="NCBI Taxonomy" id="7932"/>
    <lineage>
        <taxon>Eukaryota</taxon>
        <taxon>Metazoa</taxon>
        <taxon>Chordata</taxon>
        <taxon>Craniata</taxon>
        <taxon>Vertebrata</taxon>
        <taxon>Euteleostomi</taxon>
        <taxon>Actinopterygii</taxon>
        <taxon>Neopterygii</taxon>
        <taxon>Teleostei</taxon>
        <taxon>Elopiformes</taxon>
        <taxon>Megalopidae</taxon>
        <taxon>Megalops</taxon>
    </lineage>
</organism>
<evidence type="ECO:0000256" key="7">
    <source>
        <dbReference type="ARBA" id="ARBA00023157"/>
    </source>
</evidence>
<dbReference type="OrthoDB" id="6161718at2759"/>
<dbReference type="GO" id="GO:0030020">
    <property type="term" value="F:extracellular matrix structural constituent conferring tensile strength"/>
    <property type="evidence" value="ECO:0007669"/>
    <property type="project" value="TreeGrafter"/>
</dbReference>
<feature type="region of interest" description="Disordered" evidence="13">
    <location>
        <begin position="268"/>
        <end position="483"/>
    </location>
</feature>
<dbReference type="GO" id="GO:0005615">
    <property type="term" value="C:extracellular space"/>
    <property type="evidence" value="ECO:0007669"/>
    <property type="project" value="TreeGrafter"/>
</dbReference>
<dbReference type="InterPro" id="IPR048287">
    <property type="entry name" value="TSPN-like_N"/>
</dbReference>
<dbReference type="GO" id="GO:0009887">
    <property type="term" value="P:animal organ morphogenesis"/>
    <property type="evidence" value="ECO:0007669"/>
    <property type="project" value="UniProtKB-ARBA"/>
</dbReference>
<dbReference type="PANTHER" id="PTHR24023:SF1082">
    <property type="entry name" value="COLLAGEN TRIPLE HELIX REPEAT"/>
    <property type="match status" value="1"/>
</dbReference>
<dbReference type="GO" id="GO:0005581">
    <property type="term" value="C:collagen trimer"/>
    <property type="evidence" value="ECO:0007669"/>
    <property type="project" value="UniProtKB-KW"/>
</dbReference>
<evidence type="ECO:0000256" key="10">
    <source>
        <dbReference type="ARBA" id="ARBA00054091"/>
    </source>
</evidence>
<dbReference type="GO" id="GO:0030198">
    <property type="term" value="P:extracellular matrix organization"/>
    <property type="evidence" value="ECO:0007669"/>
    <property type="project" value="TreeGrafter"/>
</dbReference>
<dbReference type="InterPro" id="IPR008160">
    <property type="entry name" value="Collagen"/>
</dbReference>
<evidence type="ECO:0000256" key="5">
    <source>
        <dbReference type="ARBA" id="ARBA00022737"/>
    </source>
</evidence>
<dbReference type="Gene3D" id="2.60.120.200">
    <property type="match status" value="1"/>
</dbReference>
<sequence length="483" mass="49948">MEGSMRHELLYLYLLCSFISPSLSTGLHSQQFSYSAGSGIQTEQAICAQVKIGEDTVPGFHIISQFHLTAETMRGTVKKVVGSTPMHVAYKLGPESNFKIQTRSAYPLGLPEEFAFLSTFRMNGSTINKNWNIWQMQDLNAKEQLAVRMNGESLSLEFSYTTPDKRGQTAVFSFLPFLFDSQWHKILLTVKRGSVNLFVDCIMIDSQNLLPRDKVNLDGFTLIGKLKDNPAIAVPFELQSMLIHCDATRAQQETCNDLPASRSISQAELERGAPGPRGPPGPPGPAGVPGIDGIAGDRGPDGEDGPPGPDGDAGKPGSAGLPGLPGADGLTGPAGDAGPDGPIGQKGEPGKPGPRGEAGVGPDGPPGPPGPGGLPGEQGKVGPPGAMGVRGPQGPRGPAGPRGAAGMRDLSAELCPNACPPGAPGHPGLPGMKGHKGVKGESGEPGKQGHKGEEGDQGAPGEVGAQGPPGSSGHQRNHRDDGT</sequence>
<comment type="function">
    <text evidence="10">Structural component of hyaline cartilage and vitreous of the eye.</text>
</comment>